<dbReference type="AlphaFoldDB" id="A0A2N3HYL4"/>
<dbReference type="InterPro" id="IPR046144">
    <property type="entry name" value="DUF6146"/>
</dbReference>
<protein>
    <recommendedName>
        <fullName evidence="3">Lipoprotein</fullName>
    </recommendedName>
</protein>
<dbReference type="PROSITE" id="PS51257">
    <property type="entry name" value="PROKAR_LIPOPROTEIN"/>
    <property type="match status" value="1"/>
</dbReference>
<organism evidence="1 2">
    <name type="scientific">Labilibaculum filiforme</name>
    <dbReference type="NCBI Taxonomy" id="1940526"/>
    <lineage>
        <taxon>Bacteria</taxon>
        <taxon>Pseudomonadati</taxon>
        <taxon>Bacteroidota</taxon>
        <taxon>Bacteroidia</taxon>
        <taxon>Marinilabiliales</taxon>
        <taxon>Marinifilaceae</taxon>
        <taxon>Labilibaculum</taxon>
    </lineage>
</organism>
<reference evidence="1 2" key="1">
    <citation type="journal article" date="2017" name="Front. Microbiol.">
        <title>Labilibaculum manganireducens gen. nov., sp. nov. and Labilibaculum filiforme sp. nov., Novel Bacteroidetes Isolated from Subsurface Sediments of the Baltic Sea.</title>
        <authorList>
            <person name="Vandieken V."/>
            <person name="Marshall I.P."/>
            <person name="Niemann H."/>
            <person name="Engelen B."/>
            <person name="Cypionka H."/>
        </authorList>
    </citation>
    <scope>NUCLEOTIDE SEQUENCE [LARGE SCALE GENOMIC DNA]</scope>
    <source>
        <strain evidence="1 2">59.16B</strain>
    </source>
</reference>
<gene>
    <name evidence="1" type="ORF">BZG02_10290</name>
</gene>
<dbReference type="Proteomes" id="UP000233535">
    <property type="component" value="Unassembled WGS sequence"/>
</dbReference>
<accession>A0A2N3HYL4</accession>
<dbReference type="EMBL" id="MVDD01000006">
    <property type="protein sequence ID" value="PKQ63142.1"/>
    <property type="molecule type" value="Genomic_DNA"/>
</dbReference>
<sequence>MKKVTYLIAILAITYGCSSFSSFKTHPVQKKENILLTKDSVEYELLIIDSGFESWFAARNTIATVHSDIYYQNWNRIYVVEWNQLYMQGRPFIENYIEYDPAENYGLEINYKLYYYFQFVEEKNRISIINR</sequence>
<name>A0A2N3HYL4_9BACT</name>
<dbReference type="Pfam" id="PF19643">
    <property type="entry name" value="DUF6146"/>
    <property type="match status" value="1"/>
</dbReference>
<evidence type="ECO:0000313" key="2">
    <source>
        <dbReference type="Proteomes" id="UP000233535"/>
    </source>
</evidence>
<dbReference type="RefSeq" id="WP_218972212.1">
    <property type="nucleotide sequence ID" value="NZ_MVDD01000006.1"/>
</dbReference>
<keyword evidence="2" id="KW-1185">Reference proteome</keyword>
<proteinExistence type="predicted"/>
<evidence type="ECO:0008006" key="3">
    <source>
        <dbReference type="Google" id="ProtNLM"/>
    </source>
</evidence>
<comment type="caution">
    <text evidence="1">The sequence shown here is derived from an EMBL/GenBank/DDBJ whole genome shotgun (WGS) entry which is preliminary data.</text>
</comment>
<evidence type="ECO:0000313" key="1">
    <source>
        <dbReference type="EMBL" id="PKQ63142.1"/>
    </source>
</evidence>